<dbReference type="KEGG" id="pno:SNOG_03402"/>
<evidence type="ECO:0000256" key="1">
    <source>
        <dbReference type="SAM" id="Coils"/>
    </source>
</evidence>
<dbReference type="AlphaFoldDB" id="A0A7U2EUD0"/>
<accession>A0A7U2EUD0</accession>
<dbReference type="OrthoDB" id="3782360at2759"/>
<dbReference type="RefSeq" id="XP_001793970.1">
    <property type="nucleotide sequence ID" value="XM_001793918.1"/>
</dbReference>
<feature type="coiled-coil region" evidence="1">
    <location>
        <begin position="24"/>
        <end position="51"/>
    </location>
</feature>
<dbReference type="Proteomes" id="UP000663193">
    <property type="component" value="Chromosome 3"/>
</dbReference>
<keyword evidence="4" id="KW-1185">Reference proteome</keyword>
<proteinExistence type="predicted"/>
<gene>
    <name evidence="3" type="ORF">JI435_034020</name>
</gene>
<evidence type="ECO:0000256" key="2">
    <source>
        <dbReference type="SAM" id="MobiDB-lite"/>
    </source>
</evidence>
<evidence type="ECO:0000313" key="4">
    <source>
        <dbReference type="Proteomes" id="UP000663193"/>
    </source>
</evidence>
<protein>
    <submittedName>
        <fullName evidence="3">Uncharacterized protein</fullName>
    </submittedName>
</protein>
<dbReference type="EMBL" id="CP069025">
    <property type="protein sequence ID" value="QRC93159.1"/>
    <property type="molecule type" value="Genomic_DNA"/>
</dbReference>
<reference evidence="4" key="1">
    <citation type="journal article" date="2021" name="BMC Genomics">
        <title>Chromosome-level genome assembly and manually-curated proteome of model necrotroph Parastagonospora nodorum Sn15 reveals a genome-wide trove of candidate effector homologs, and redundancy of virulence-related functions within an accessory chromosome.</title>
        <authorList>
            <person name="Bertazzoni S."/>
            <person name="Jones D.A.B."/>
            <person name="Phan H.T."/>
            <person name="Tan K.-C."/>
            <person name="Hane J.K."/>
        </authorList>
    </citation>
    <scope>NUCLEOTIDE SEQUENCE [LARGE SCALE GENOMIC DNA]</scope>
    <source>
        <strain evidence="4">SN15 / ATCC MYA-4574 / FGSC 10173)</strain>
    </source>
</reference>
<dbReference type="VEuPathDB" id="FungiDB:JI435_034020"/>
<feature type="compositionally biased region" description="Polar residues" evidence="2">
    <location>
        <begin position="89"/>
        <end position="103"/>
    </location>
</feature>
<sequence length="232" mass="26405">MNQDQVNRLFGAISELNTRVAAIRADINNRFNTQEQRLTSLQNRMRVLEDTATRLGGQPAAARAPHGRDSAIANQGHGLAPHPGRDAYSGQQGQPLADPQNTPRVVGSGENAGFLPFAIELIERKRQRKPPGDNRTCYHCPKETFSLECFREDHFRWCRKHQRPIIADHELCGRDYKDCLHVKWEVHPQWALIVEMSFTAGLGSQGVQNLREKLFPREHFPEKYNNDGTFRG</sequence>
<evidence type="ECO:0000313" key="3">
    <source>
        <dbReference type="EMBL" id="QRC93159.1"/>
    </source>
</evidence>
<feature type="region of interest" description="Disordered" evidence="2">
    <location>
        <begin position="56"/>
        <end position="109"/>
    </location>
</feature>
<organism evidence="3 4">
    <name type="scientific">Phaeosphaeria nodorum (strain SN15 / ATCC MYA-4574 / FGSC 10173)</name>
    <name type="common">Glume blotch fungus</name>
    <name type="synonym">Parastagonospora nodorum</name>
    <dbReference type="NCBI Taxonomy" id="321614"/>
    <lineage>
        <taxon>Eukaryota</taxon>
        <taxon>Fungi</taxon>
        <taxon>Dikarya</taxon>
        <taxon>Ascomycota</taxon>
        <taxon>Pezizomycotina</taxon>
        <taxon>Dothideomycetes</taxon>
        <taxon>Pleosporomycetidae</taxon>
        <taxon>Pleosporales</taxon>
        <taxon>Pleosporineae</taxon>
        <taxon>Phaeosphaeriaceae</taxon>
        <taxon>Parastagonospora</taxon>
    </lineage>
</organism>
<keyword evidence="1" id="KW-0175">Coiled coil</keyword>
<name>A0A7U2EUD0_PHANO</name>